<keyword evidence="2" id="KW-0812">Transmembrane</keyword>
<dbReference type="InterPro" id="IPR006665">
    <property type="entry name" value="OmpA-like"/>
</dbReference>
<protein>
    <submittedName>
        <fullName evidence="4">OmpA family protein</fullName>
    </submittedName>
</protein>
<evidence type="ECO:0000259" key="3">
    <source>
        <dbReference type="PROSITE" id="PS51123"/>
    </source>
</evidence>
<keyword evidence="2" id="KW-1133">Transmembrane helix</keyword>
<feature type="domain" description="OmpA-like" evidence="3">
    <location>
        <begin position="78"/>
        <end position="221"/>
    </location>
</feature>
<gene>
    <name evidence="4" type="ORF">IAD26_00695</name>
</gene>
<dbReference type="InterPro" id="IPR050330">
    <property type="entry name" value="Bact_OuterMem_StrucFunc"/>
</dbReference>
<evidence type="ECO:0000256" key="1">
    <source>
        <dbReference type="PROSITE-ProRule" id="PRU00473"/>
    </source>
</evidence>
<dbReference type="PANTHER" id="PTHR30329:SF21">
    <property type="entry name" value="LIPOPROTEIN YIAD-RELATED"/>
    <property type="match status" value="1"/>
</dbReference>
<evidence type="ECO:0000256" key="2">
    <source>
        <dbReference type="SAM" id="Phobius"/>
    </source>
</evidence>
<dbReference type="PROSITE" id="PS51123">
    <property type="entry name" value="OMPA_2"/>
    <property type="match status" value="1"/>
</dbReference>
<evidence type="ECO:0000313" key="4">
    <source>
        <dbReference type="EMBL" id="HIU91629.1"/>
    </source>
</evidence>
<sequence length="230" mass="26498">MKYARYRQDNQNTGDDNVFWVTMSDLLLGLVVVFLVLFVFAITGFTQNKVNEHEKQYEVTEKIAQELQKNNINVDVDKFSGRIKISDLELFELNSWELSPKGRAYMSKFVPVYFNTIMKDPDVRKNIAQIIIEGHTDSQAFAGAKSAEDKYFKNMDLSLKRASSVARYIVYANYSGKEKYENELFKLLSVEGKGPSEPVIVNGKEDYAKSRRVELKLMFKDKSILDSIKK</sequence>
<proteinExistence type="predicted"/>
<dbReference type="Proteomes" id="UP000886748">
    <property type="component" value="Unassembled WGS sequence"/>
</dbReference>
<reference evidence="4" key="1">
    <citation type="submission" date="2020-10" db="EMBL/GenBank/DDBJ databases">
        <authorList>
            <person name="Gilroy R."/>
        </authorList>
    </citation>
    <scope>NUCLEOTIDE SEQUENCE</scope>
    <source>
        <strain evidence="4">CHK154-7741</strain>
    </source>
</reference>
<reference evidence="4" key="2">
    <citation type="journal article" date="2021" name="PeerJ">
        <title>Extensive microbial diversity within the chicken gut microbiome revealed by metagenomics and culture.</title>
        <authorList>
            <person name="Gilroy R."/>
            <person name="Ravi A."/>
            <person name="Getino M."/>
            <person name="Pursley I."/>
            <person name="Horton D.L."/>
            <person name="Alikhan N.F."/>
            <person name="Baker D."/>
            <person name="Gharbi K."/>
            <person name="Hall N."/>
            <person name="Watson M."/>
            <person name="Adriaenssens E.M."/>
            <person name="Foster-Nyarko E."/>
            <person name="Jarju S."/>
            <person name="Secka A."/>
            <person name="Antonio M."/>
            <person name="Oren A."/>
            <person name="Chaudhuri R.R."/>
            <person name="La Ragione R."/>
            <person name="Hildebrand F."/>
            <person name="Pallen M.J."/>
        </authorList>
    </citation>
    <scope>NUCLEOTIDE SEQUENCE</scope>
    <source>
        <strain evidence="4">CHK154-7741</strain>
    </source>
</reference>
<dbReference type="Pfam" id="PF00691">
    <property type="entry name" value="OmpA"/>
    <property type="match status" value="1"/>
</dbReference>
<dbReference type="PANTHER" id="PTHR30329">
    <property type="entry name" value="STATOR ELEMENT OF FLAGELLAR MOTOR COMPLEX"/>
    <property type="match status" value="1"/>
</dbReference>
<dbReference type="InterPro" id="IPR036737">
    <property type="entry name" value="OmpA-like_sf"/>
</dbReference>
<dbReference type="EMBL" id="DVOD01000008">
    <property type="protein sequence ID" value="HIU91629.1"/>
    <property type="molecule type" value="Genomic_DNA"/>
</dbReference>
<keyword evidence="1 2" id="KW-0472">Membrane</keyword>
<dbReference type="GO" id="GO:0016020">
    <property type="term" value="C:membrane"/>
    <property type="evidence" value="ECO:0007669"/>
    <property type="project" value="UniProtKB-UniRule"/>
</dbReference>
<evidence type="ECO:0000313" key="5">
    <source>
        <dbReference type="Proteomes" id="UP000886748"/>
    </source>
</evidence>
<dbReference type="AlphaFoldDB" id="A0A9D1SQP1"/>
<accession>A0A9D1SQP1</accession>
<organism evidence="4 5">
    <name type="scientific">Candidatus Limenecus avicola</name>
    <dbReference type="NCBI Taxonomy" id="2840847"/>
    <lineage>
        <taxon>Bacteria</taxon>
        <taxon>Bacillati</taxon>
        <taxon>Bacillota</taxon>
        <taxon>Clostridia</taxon>
        <taxon>Eubacteriales</taxon>
        <taxon>Clostridiaceae</taxon>
        <taxon>Clostridiaceae incertae sedis</taxon>
        <taxon>Candidatus Limenecus</taxon>
    </lineage>
</organism>
<dbReference type="SUPFAM" id="SSF103088">
    <property type="entry name" value="OmpA-like"/>
    <property type="match status" value="1"/>
</dbReference>
<feature type="transmembrane region" description="Helical" evidence="2">
    <location>
        <begin position="26"/>
        <end position="45"/>
    </location>
</feature>
<dbReference type="Gene3D" id="3.30.1330.60">
    <property type="entry name" value="OmpA-like domain"/>
    <property type="match status" value="1"/>
</dbReference>
<dbReference type="CDD" id="cd07185">
    <property type="entry name" value="OmpA_C-like"/>
    <property type="match status" value="1"/>
</dbReference>
<name>A0A9D1SQP1_9CLOT</name>
<comment type="caution">
    <text evidence="4">The sequence shown here is derived from an EMBL/GenBank/DDBJ whole genome shotgun (WGS) entry which is preliminary data.</text>
</comment>